<accession>A0A238XK04</accession>
<dbReference type="InterPro" id="IPR016181">
    <property type="entry name" value="Acyl_CoA_acyltransferase"/>
</dbReference>
<feature type="domain" description="N-acetyltransferase" evidence="1">
    <location>
        <begin position="12"/>
        <end position="172"/>
    </location>
</feature>
<sequence length="172" mass="19825">MEKYASFETERLLLKPTSKKHAPFILELLNTPKWQQYIGDRNVHSIKEAEKYIKDKITPQLEKLGFANYTVILKKDSVKIGSCGLYNREGLDGIDIGFAFLPAYEKQGYAFESAQKIIEIGIHIFNIKKLSAITVKENYASQKLLEKLGLQFIEIIKIPNDDEELLLYRLEI</sequence>
<dbReference type="EMBL" id="FZNX01000003">
    <property type="protein sequence ID" value="SNR59257.1"/>
    <property type="molecule type" value="Genomic_DNA"/>
</dbReference>
<evidence type="ECO:0000313" key="2">
    <source>
        <dbReference type="EMBL" id="SNR59257.1"/>
    </source>
</evidence>
<dbReference type="Gene3D" id="3.40.630.30">
    <property type="match status" value="1"/>
</dbReference>
<dbReference type="PANTHER" id="PTHR43792">
    <property type="entry name" value="GNAT FAMILY, PUTATIVE (AFU_ORTHOLOGUE AFUA_3G00765)-RELATED-RELATED"/>
    <property type="match status" value="1"/>
</dbReference>
<gene>
    <name evidence="2" type="ORF">SAMN04488111_1893</name>
</gene>
<protein>
    <submittedName>
        <fullName evidence="2">Protein N-acetyltransferase, RimJ/RimL family</fullName>
    </submittedName>
</protein>
<dbReference type="RefSeq" id="WP_089378205.1">
    <property type="nucleotide sequence ID" value="NZ_FZNX01000003.1"/>
</dbReference>
<organism evidence="2 3">
    <name type="scientific">Lutibacter flavus</name>
    <dbReference type="NCBI Taxonomy" id="691689"/>
    <lineage>
        <taxon>Bacteria</taxon>
        <taxon>Pseudomonadati</taxon>
        <taxon>Bacteroidota</taxon>
        <taxon>Flavobacteriia</taxon>
        <taxon>Flavobacteriales</taxon>
        <taxon>Flavobacteriaceae</taxon>
        <taxon>Lutibacter</taxon>
    </lineage>
</organism>
<dbReference type="SUPFAM" id="SSF55729">
    <property type="entry name" value="Acyl-CoA N-acyltransferases (Nat)"/>
    <property type="match status" value="1"/>
</dbReference>
<dbReference type="Pfam" id="PF13302">
    <property type="entry name" value="Acetyltransf_3"/>
    <property type="match status" value="1"/>
</dbReference>
<keyword evidence="3" id="KW-1185">Reference proteome</keyword>
<reference evidence="3" key="1">
    <citation type="submission" date="2017-06" db="EMBL/GenBank/DDBJ databases">
        <authorList>
            <person name="Varghese N."/>
            <person name="Submissions S."/>
        </authorList>
    </citation>
    <scope>NUCLEOTIDE SEQUENCE [LARGE SCALE GENOMIC DNA]</scope>
    <source>
        <strain evidence="3">DSM 27993</strain>
    </source>
</reference>
<name>A0A238XK04_9FLAO</name>
<dbReference type="InterPro" id="IPR000182">
    <property type="entry name" value="GNAT_dom"/>
</dbReference>
<dbReference type="PROSITE" id="PS51186">
    <property type="entry name" value="GNAT"/>
    <property type="match status" value="1"/>
</dbReference>
<dbReference type="Proteomes" id="UP000198412">
    <property type="component" value="Unassembled WGS sequence"/>
</dbReference>
<dbReference type="PANTHER" id="PTHR43792:SF1">
    <property type="entry name" value="N-ACETYLTRANSFERASE DOMAIN-CONTAINING PROTEIN"/>
    <property type="match status" value="1"/>
</dbReference>
<dbReference type="OrthoDB" id="9798081at2"/>
<dbReference type="GO" id="GO:0016747">
    <property type="term" value="F:acyltransferase activity, transferring groups other than amino-acyl groups"/>
    <property type="evidence" value="ECO:0007669"/>
    <property type="project" value="InterPro"/>
</dbReference>
<proteinExistence type="predicted"/>
<evidence type="ECO:0000259" key="1">
    <source>
        <dbReference type="PROSITE" id="PS51186"/>
    </source>
</evidence>
<keyword evidence="2" id="KW-0808">Transferase</keyword>
<dbReference type="AlphaFoldDB" id="A0A238XK04"/>
<evidence type="ECO:0000313" key="3">
    <source>
        <dbReference type="Proteomes" id="UP000198412"/>
    </source>
</evidence>
<dbReference type="InterPro" id="IPR051531">
    <property type="entry name" value="N-acetyltransferase"/>
</dbReference>